<keyword evidence="2" id="KW-0501">Molybdenum cofactor biosynthesis</keyword>
<dbReference type="EMBL" id="AUZY01004235">
    <property type="protein sequence ID" value="EQD64161.1"/>
    <property type="molecule type" value="Genomic_DNA"/>
</dbReference>
<dbReference type="AlphaFoldDB" id="T1AU83"/>
<keyword evidence="1" id="KW-0963">Cytoplasm</keyword>
<dbReference type="Gene3D" id="3.10.20.10">
    <property type="match status" value="1"/>
</dbReference>
<organism evidence="3">
    <name type="scientific">mine drainage metagenome</name>
    <dbReference type="NCBI Taxonomy" id="410659"/>
    <lineage>
        <taxon>unclassified sequences</taxon>
        <taxon>metagenomes</taxon>
        <taxon>ecological metagenomes</taxon>
    </lineage>
</organism>
<dbReference type="GO" id="GO:0016783">
    <property type="term" value="F:sulfurtransferase activity"/>
    <property type="evidence" value="ECO:0007669"/>
    <property type="project" value="InterPro"/>
</dbReference>
<gene>
    <name evidence="3" type="ORF">B1B_06692</name>
</gene>
<feature type="non-terminal residue" evidence="3">
    <location>
        <position position="237"/>
    </location>
</feature>
<evidence type="ECO:0000313" key="3">
    <source>
        <dbReference type="EMBL" id="EQD64161.1"/>
    </source>
</evidence>
<dbReference type="SUPFAM" id="SSF53927">
    <property type="entry name" value="Cytidine deaminase-like"/>
    <property type="match status" value="1"/>
</dbReference>
<name>T1AU83_9ZZZZ</name>
<proteinExistence type="predicted"/>
<dbReference type="GO" id="GO:0006777">
    <property type="term" value="P:Mo-molybdopterin cofactor biosynthetic process"/>
    <property type="evidence" value="ECO:0007669"/>
    <property type="project" value="UniProtKB-KW"/>
</dbReference>
<evidence type="ECO:0000256" key="1">
    <source>
        <dbReference type="ARBA" id="ARBA00022490"/>
    </source>
</evidence>
<accession>T1AU83</accession>
<evidence type="ECO:0000256" key="2">
    <source>
        <dbReference type="ARBA" id="ARBA00023150"/>
    </source>
</evidence>
<reference evidence="3" key="1">
    <citation type="submission" date="2013-08" db="EMBL/GenBank/DDBJ databases">
        <authorList>
            <person name="Mendez C."/>
            <person name="Richter M."/>
            <person name="Ferrer M."/>
            <person name="Sanchez J."/>
        </authorList>
    </citation>
    <scope>NUCLEOTIDE SEQUENCE</scope>
</reference>
<sequence length="237" mass="25288">MEDMDQVTIEEPLDIMIRKAGSVPVHIAYIMRTPVMDNLLAAGFLFTEGILHSGSDILGFEGIDANGASKGNKVTVLVPEGLPIDLAEMQRNFFVNSSCGVCGKAIINDAYLRASRINRSKCTILPGTLMKLPDAMKERQSIFMKTGGIHAAALFSLDGALIAISEDIGRHNAVDKIVGYLLLNELLHKDFILQVSGRAGFEIVQKAAMAGIPVISSVSAPSSLAVETCKALGMTLA</sequence>
<comment type="caution">
    <text evidence="3">The sequence shown here is derived from an EMBL/GenBank/DDBJ whole genome shotgun (WGS) entry which is preliminary data.</text>
</comment>
<protein>
    <submittedName>
        <fullName evidence="3">Formate dehydrogenase family accessory protein FdhD</fullName>
    </submittedName>
</protein>
<dbReference type="InterPro" id="IPR003786">
    <property type="entry name" value="FdhD"/>
</dbReference>
<reference evidence="3" key="2">
    <citation type="journal article" date="2014" name="ISME J.">
        <title>Microbial stratification in low pH oxic and suboxic macroscopic growths along an acid mine drainage.</title>
        <authorList>
            <person name="Mendez-Garcia C."/>
            <person name="Mesa V."/>
            <person name="Sprenger R.R."/>
            <person name="Richter M."/>
            <person name="Diez M.S."/>
            <person name="Solano J."/>
            <person name="Bargiela R."/>
            <person name="Golyshina O.V."/>
            <person name="Manteca A."/>
            <person name="Ramos J.L."/>
            <person name="Gallego J.R."/>
            <person name="Llorente I."/>
            <person name="Martins Dos Santos V.A."/>
            <person name="Jensen O.N."/>
            <person name="Pelaez A.I."/>
            <person name="Sanchez J."/>
            <person name="Ferrer M."/>
        </authorList>
    </citation>
    <scope>NUCLEOTIDE SEQUENCE</scope>
</reference>
<dbReference type="PIRSF" id="PIRSF015626">
    <property type="entry name" value="FdhD"/>
    <property type="match status" value="1"/>
</dbReference>
<dbReference type="Pfam" id="PF02634">
    <property type="entry name" value="FdhD-NarQ"/>
    <property type="match status" value="1"/>
</dbReference>
<dbReference type="PANTHER" id="PTHR30592:SF1">
    <property type="entry name" value="SULFUR CARRIER PROTEIN FDHD"/>
    <property type="match status" value="1"/>
</dbReference>
<dbReference type="Gene3D" id="3.40.140.10">
    <property type="entry name" value="Cytidine Deaminase, domain 2"/>
    <property type="match status" value="1"/>
</dbReference>
<dbReference type="InterPro" id="IPR016193">
    <property type="entry name" value="Cytidine_deaminase-like"/>
</dbReference>
<dbReference type="PANTHER" id="PTHR30592">
    <property type="entry name" value="FORMATE DEHYDROGENASE"/>
    <property type="match status" value="1"/>
</dbReference>